<accession>A0AAV9W8I8</accession>
<sequence>MPWEFGLPVFVVKKRTLKAQTDEDAAPQAALDAAPSTVVTTDDYGLSGLPTQTLLEWYANRDVAAAFSDE</sequence>
<dbReference type="AlphaFoldDB" id="A0AAV9W8I8"/>
<protein>
    <submittedName>
        <fullName evidence="1">Uncharacterized protein</fullName>
    </submittedName>
</protein>
<comment type="caution">
    <text evidence="1">The sequence shown here is derived from an EMBL/GenBank/DDBJ whole genome shotgun (WGS) entry which is preliminary data.</text>
</comment>
<organism evidence="1 2">
    <name type="scientific">Arthrobotrys musiformis</name>
    <dbReference type="NCBI Taxonomy" id="47236"/>
    <lineage>
        <taxon>Eukaryota</taxon>
        <taxon>Fungi</taxon>
        <taxon>Dikarya</taxon>
        <taxon>Ascomycota</taxon>
        <taxon>Pezizomycotina</taxon>
        <taxon>Orbiliomycetes</taxon>
        <taxon>Orbiliales</taxon>
        <taxon>Orbiliaceae</taxon>
        <taxon>Arthrobotrys</taxon>
    </lineage>
</organism>
<dbReference type="Proteomes" id="UP001370758">
    <property type="component" value="Unassembled WGS sequence"/>
</dbReference>
<dbReference type="EMBL" id="JAVHJL010000005">
    <property type="protein sequence ID" value="KAK6503154.1"/>
    <property type="molecule type" value="Genomic_DNA"/>
</dbReference>
<gene>
    <name evidence="1" type="ORF">TWF481_008187</name>
</gene>
<name>A0AAV9W8I8_9PEZI</name>
<keyword evidence="2" id="KW-1185">Reference proteome</keyword>
<evidence type="ECO:0000313" key="2">
    <source>
        <dbReference type="Proteomes" id="UP001370758"/>
    </source>
</evidence>
<proteinExistence type="predicted"/>
<reference evidence="1 2" key="1">
    <citation type="submission" date="2023-08" db="EMBL/GenBank/DDBJ databases">
        <authorList>
            <person name="Palmer J.M."/>
        </authorList>
    </citation>
    <scope>NUCLEOTIDE SEQUENCE [LARGE SCALE GENOMIC DNA]</scope>
    <source>
        <strain evidence="1 2">TWF481</strain>
    </source>
</reference>
<evidence type="ECO:0000313" key="1">
    <source>
        <dbReference type="EMBL" id="KAK6503154.1"/>
    </source>
</evidence>